<sequence>MARASGSYPVKAADGILYGLFGCASSAYLAPKIKQLVADFADKWLSDAPAALRLKPGKFQFCITQNRGGGHLEDRREPTCNCEITGSRSLQMHQAVDVLKFHA</sequence>
<gene>
    <name evidence="1" type="ORF">Q644_18355</name>
</gene>
<dbReference type="Proteomes" id="UP000016842">
    <property type="component" value="Unassembled WGS sequence"/>
</dbReference>
<dbReference type="AlphaFoldDB" id="U4VH19"/>
<dbReference type="EMBL" id="ASXJ01000110">
    <property type="protein sequence ID" value="ERM02091.1"/>
    <property type="molecule type" value="Genomic_DNA"/>
</dbReference>
<reference evidence="1 2" key="1">
    <citation type="journal article" date="2014" name="FEMS Microbiol. Lett.">
        <title>Genome sequencing analysis reveals virulence-related gene content of Ochrobactrum intermedium strain 229E, a urease-positive strain isolated from the human gastric niche.</title>
        <authorList>
            <person name="Kulkarni G.J."/>
            <person name="Shetty S."/>
            <person name="Dharne M.S."/>
            <person name="Shouche Y.S."/>
        </authorList>
    </citation>
    <scope>NUCLEOTIDE SEQUENCE [LARGE SCALE GENOMIC DNA]</scope>
    <source>
        <strain evidence="1 2">229E</strain>
    </source>
</reference>
<name>U4VH19_9HYPH</name>
<comment type="caution">
    <text evidence="1">The sequence shown here is derived from an EMBL/GenBank/DDBJ whole genome shotgun (WGS) entry which is preliminary data.</text>
</comment>
<evidence type="ECO:0000313" key="2">
    <source>
        <dbReference type="Proteomes" id="UP000016842"/>
    </source>
</evidence>
<accession>U4VH19</accession>
<organism evidence="1 2">
    <name type="scientific">Brucella intermedia 229E</name>
    <dbReference type="NCBI Taxonomy" id="1337887"/>
    <lineage>
        <taxon>Bacteria</taxon>
        <taxon>Pseudomonadati</taxon>
        <taxon>Pseudomonadota</taxon>
        <taxon>Alphaproteobacteria</taxon>
        <taxon>Hyphomicrobiales</taxon>
        <taxon>Brucellaceae</taxon>
        <taxon>Brucella/Ochrobactrum group</taxon>
        <taxon>Brucella</taxon>
    </lineage>
</organism>
<protein>
    <submittedName>
        <fullName evidence="1">Uncharacterized protein</fullName>
    </submittedName>
</protein>
<proteinExistence type="predicted"/>
<evidence type="ECO:0000313" key="1">
    <source>
        <dbReference type="EMBL" id="ERM02091.1"/>
    </source>
</evidence>